<dbReference type="InterPro" id="IPR000322">
    <property type="entry name" value="Glyco_hydro_31_TIM"/>
</dbReference>
<dbReference type="SUPFAM" id="SSF51445">
    <property type="entry name" value="(Trans)glycosidases"/>
    <property type="match status" value="1"/>
</dbReference>
<accession>A0A2T2WXB7</accession>
<comment type="caution">
    <text evidence="4">The sequence shown here is derived from an EMBL/GenBank/DDBJ whole genome shotgun (WGS) entry which is preliminary data.</text>
</comment>
<sequence length="266" mass="30708">MFSSQRMRSYYPRASNLTAGSKKGRWALVGSQDGLKKPRSSPFPKALILPMPLWLSSAGYSAWFTSFERIRWNLTHTKRQATIWSTMTTLHIITGQTPKDIFPRQFSVLGLPASVPSWALAPWNDNIRGQARATHLAHFLRSHRIPSSVIWIEDWMGSNENRRRFWMRPLRHTVDTELYPHLPQLARTLHEQGFRLLGYFCPEITYGTDLYRQALNDDILGELLPPSLRIEAGASCFIDHRLPSQVLHDLHKRGFGTFHTYMTHIS</sequence>
<evidence type="ECO:0000256" key="2">
    <source>
        <dbReference type="RuleBase" id="RU361185"/>
    </source>
</evidence>
<dbReference type="EMBL" id="PXYX01000018">
    <property type="protein sequence ID" value="PSR26871.1"/>
    <property type="molecule type" value="Genomic_DNA"/>
</dbReference>
<dbReference type="Pfam" id="PF01055">
    <property type="entry name" value="Glyco_hydro_31_2nd"/>
    <property type="match status" value="1"/>
</dbReference>
<evidence type="ECO:0000313" key="4">
    <source>
        <dbReference type="EMBL" id="PSR26871.1"/>
    </source>
</evidence>
<dbReference type="GO" id="GO:0005975">
    <property type="term" value="P:carbohydrate metabolic process"/>
    <property type="evidence" value="ECO:0007669"/>
    <property type="project" value="InterPro"/>
</dbReference>
<dbReference type="InterPro" id="IPR052990">
    <property type="entry name" value="Sulfoquinovosidase_GH31"/>
</dbReference>
<evidence type="ECO:0000256" key="1">
    <source>
        <dbReference type="ARBA" id="ARBA00007806"/>
    </source>
</evidence>
<name>A0A2T2WXB7_SULTH</name>
<gene>
    <name evidence="4" type="ORF">C7B47_09790</name>
</gene>
<comment type="similarity">
    <text evidence="1 2">Belongs to the glycosyl hydrolase 31 family.</text>
</comment>
<reference evidence="4 5" key="1">
    <citation type="journal article" date="2014" name="BMC Genomics">
        <title>Comparison of environmental and isolate Sulfobacillus genomes reveals diverse carbon, sulfur, nitrogen, and hydrogen metabolisms.</title>
        <authorList>
            <person name="Justice N.B."/>
            <person name="Norman A."/>
            <person name="Brown C.T."/>
            <person name="Singh A."/>
            <person name="Thomas B.C."/>
            <person name="Banfield J.F."/>
        </authorList>
    </citation>
    <scope>NUCLEOTIDE SEQUENCE [LARGE SCALE GENOMIC DNA]</scope>
    <source>
        <strain evidence="4">AMDSBA5</strain>
    </source>
</reference>
<dbReference type="Proteomes" id="UP000242705">
    <property type="component" value="Unassembled WGS sequence"/>
</dbReference>
<organism evidence="4 5">
    <name type="scientific">Sulfobacillus thermosulfidooxidans</name>
    <dbReference type="NCBI Taxonomy" id="28034"/>
    <lineage>
        <taxon>Bacteria</taxon>
        <taxon>Bacillati</taxon>
        <taxon>Bacillota</taxon>
        <taxon>Clostridia</taxon>
        <taxon>Eubacteriales</taxon>
        <taxon>Clostridiales Family XVII. Incertae Sedis</taxon>
        <taxon>Sulfobacillus</taxon>
    </lineage>
</organism>
<dbReference type="GO" id="GO:0004553">
    <property type="term" value="F:hydrolase activity, hydrolyzing O-glycosyl compounds"/>
    <property type="evidence" value="ECO:0007669"/>
    <property type="project" value="InterPro"/>
</dbReference>
<protein>
    <recommendedName>
        <fullName evidence="3">Glycoside hydrolase family 31 TIM barrel domain-containing protein</fullName>
    </recommendedName>
</protein>
<keyword evidence="2" id="KW-0326">Glycosidase</keyword>
<proteinExistence type="inferred from homology"/>
<feature type="domain" description="Glycoside hydrolase family 31 TIM barrel" evidence="3">
    <location>
        <begin position="112"/>
        <end position="220"/>
    </location>
</feature>
<dbReference type="InterPro" id="IPR017853">
    <property type="entry name" value="GH"/>
</dbReference>
<dbReference type="PANTHER" id="PTHR46959:SF2">
    <property type="entry name" value="SULFOQUINOVOSIDASE"/>
    <property type="match status" value="1"/>
</dbReference>
<evidence type="ECO:0000313" key="5">
    <source>
        <dbReference type="Proteomes" id="UP000242705"/>
    </source>
</evidence>
<evidence type="ECO:0000259" key="3">
    <source>
        <dbReference type="Pfam" id="PF01055"/>
    </source>
</evidence>
<dbReference type="PANTHER" id="PTHR46959">
    <property type="entry name" value="SULFOQUINOVOSIDASE"/>
    <property type="match status" value="1"/>
</dbReference>
<dbReference type="Gene3D" id="3.20.20.80">
    <property type="entry name" value="Glycosidases"/>
    <property type="match status" value="1"/>
</dbReference>
<dbReference type="AlphaFoldDB" id="A0A2T2WXB7"/>
<keyword evidence="2" id="KW-0378">Hydrolase</keyword>